<dbReference type="InterPro" id="IPR032104">
    <property type="entry name" value="Spaetzle"/>
</dbReference>
<keyword evidence="2" id="KW-1015">Disulfide bond</keyword>
<evidence type="ECO:0000313" key="7">
    <source>
        <dbReference type="Proteomes" id="UP001381693"/>
    </source>
</evidence>
<dbReference type="AlphaFoldDB" id="A0AAN8XIF9"/>
<evidence type="ECO:0000256" key="4">
    <source>
        <dbReference type="SAM" id="SignalP"/>
    </source>
</evidence>
<dbReference type="FunFam" id="2.10.90.10:FF:000035">
    <property type="entry name" value="Spz1"/>
    <property type="match status" value="1"/>
</dbReference>
<dbReference type="GO" id="GO:0005121">
    <property type="term" value="F:Toll binding"/>
    <property type="evidence" value="ECO:0007669"/>
    <property type="project" value="TreeGrafter"/>
</dbReference>
<dbReference type="GO" id="GO:0045087">
    <property type="term" value="P:innate immune response"/>
    <property type="evidence" value="ECO:0007669"/>
    <property type="project" value="TreeGrafter"/>
</dbReference>
<dbReference type="Pfam" id="PF16077">
    <property type="entry name" value="Spaetzle"/>
    <property type="match status" value="1"/>
</dbReference>
<comment type="caution">
    <text evidence="6">The sequence shown here is derived from an EMBL/GenBank/DDBJ whole genome shotgun (WGS) entry which is preliminary data.</text>
</comment>
<evidence type="ECO:0000256" key="3">
    <source>
        <dbReference type="ARBA" id="ARBA00023180"/>
    </source>
</evidence>
<feature type="signal peptide" evidence="4">
    <location>
        <begin position="1"/>
        <end position="17"/>
    </location>
</feature>
<dbReference type="PANTHER" id="PTHR23199:SF12">
    <property type="entry name" value="NEUROTROPHIN 1-RELATED"/>
    <property type="match status" value="1"/>
</dbReference>
<evidence type="ECO:0000256" key="2">
    <source>
        <dbReference type="ARBA" id="ARBA00023157"/>
    </source>
</evidence>
<organism evidence="6 7">
    <name type="scientific">Halocaridina rubra</name>
    <name type="common">Hawaiian red shrimp</name>
    <dbReference type="NCBI Taxonomy" id="373956"/>
    <lineage>
        <taxon>Eukaryota</taxon>
        <taxon>Metazoa</taxon>
        <taxon>Ecdysozoa</taxon>
        <taxon>Arthropoda</taxon>
        <taxon>Crustacea</taxon>
        <taxon>Multicrustacea</taxon>
        <taxon>Malacostraca</taxon>
        <taxon>Eumalacostraca</taxon>
        <taxon>Eucarida</taxon>
        <taxon>Decapoda</taxon>
        <taxon>Pleocyemata</taxon>
        <taxon>Caridea</taxon>
        <taxon>Atyoidea</taxon>
        <taxon>Atyidae</taxon>
        <taxon>Halocaridina</taxon>
    </lineage>
</organism>
<feature type="domain" description="Spaetzle" evidence="5">
    <location>
        <begin position="194"/>
        <end position="290"/>
    </location>
</feature>
<feature type="chain" id="PRO_5043022904" evidence="4">
    <location>
        <begin position="18"/>
        <end position="296"/>
    </location>
</feature>
<accession>A0AAN8XIF9</accession>
<keyword evidence="7" id="KW-1185">Reference proteome</keyword>
<name>A0AAN8XIF9_HALRR</name>
<gene>
    <name evidence="6" type="primary">NT1_3</name>
    <name evidence="6" type="ORF">SK128_000215</name>
</gene>
<reference evidence="6 7" key="1">
    <citation type="submission" date="2023-11" db="EMBL/GenBank/DDBJ databases">
        <title>Halocaridina rubra genome assembly.</title>
        <authorList>
            <person name="Smith C."/>
        </authorList>
    </citation>
    <scope>NUCLEOTIDE SEQUENCE [LARGE SCALE GENOMIC DNA]</scope>
    <source>
        <strain evidence="6">EP-1</strain>
        <tissue evidence="6">Whole</tissue>
    </source>
</reference>
<evidence type="ECO:0000256" key="1">
    <source>
        <dbReference type="ARBA" id="ARBA00022729"/>
    </source>
</evidence>
<keyword evidence="1 4" id="KW-0732">Signal</keyword>
<dbReference type="EMBL" id="JAXCGZ010001938">
    <property type="protein sequence ID" value="KAK7084942.1"/>
    <property type="molecule type" value="Genomic_DNA"/>
</dbReference>
<dbReference type="Gene3D" id="2.10.90.10">
    <property type="entry name" value="Cystine-knot cytokines"/>
    <property type="match status" value="1"/>
</dbReference>
<keyword evidence="3" id="KW-0325">Glycoprotein</keyword>
<dbReference type="Proteomes" id="UP001381693">
    <property type="component" value="Unassembled WGS sequence"/>
</dbReference>
<evidence type="ECO:0000313" key="6">
    <source>
        <dbReference type="EMBL" id="KAK7084942.1"/>
    </source>
</evidence>
<dbReference type="InterPro" id="IPR029034">
    <property type="entry name" value="Cystine-knot_cytokine"/>
</dbReference>
<evidence type="ECO:0000259" key="5">
    <source>
        <dbReference type="Pfam" id="PF16077"/>
    </source>
</evidence>
<proteinExistence type="predicted"/>
<dbReference type="GO" id="GO:0008083">
    <property type="term" value="F:growth factor activity"/>
    <property type="evidence" value="ECO:0007669"/>
    <property type="project" value="TreeGrafter"/>
</dbReference>
<sequence length="296" mass="33530">MAVKYWIVMLLVGVVVGDPEAKAEAKAESKAEAEAEPEAALVLKSYGYTQAYHPSTYGPTYPSVTPGYPAYPAVTPGYAVTPVYPAVTPAYPAVTPAYPVYPSPKYPSHPAPAYPSPHYPIVDDYKCHGYEKVPKCTYNTTKPWCLYDLEYPEYEIIEAIHYHKENVLSLYADVADLSTANSVYRPRYLKEETYLCPSDTSYVRPLRAVNTEGHWRIIVNNVKVDYEVFTQTTRIEECLSYGPCPLVPHCHESKCLQKFIYHRFLVYDPCDKYFPFSIETFRLPSTCACLLGAYFL</sequence>
<dbReference type="SUPFAM" id="SSF57501">
    <property type="entry name" value="Cystine-knot cytokines"/>
    <property type="match status" value="1"/>
</dbReference>
<dbReference type="GO" id="GO:0021556">
    <property type="term" value="P:central nervous system formation"/>
    <property type="evidence" value="ECO:0007669"/>
    <property type="project" value="TreeGrafter"/>
</dbReference>
<dbReference type="PANTHER" id="PTHR23199">
    <property type="entry name" value="NEUROTROPHIN 1-RELATED"/>
    <property type="match status" value="1"/>
</dbReference>
<protein>
    <submittedName>
        <fullName evidence="6">Spaetzle</fullName>
    </submittedName>
</protein>
<dbReference type="GO" id="GO:0005615">
    <property type="term" value="C:extracellular space"/>
    <property type="evidence" value="ECO:0007669"/>
    <property type="project" value="UniProtKB-ARBA"/>
</dbReference>
<dbReference type="InterPro" id="IPR052444">
    <property type="entry name" value="Spz/Toll_ligand-like"/>
</dbReference>